<keyword evidence="3" id="KW-1185">Reference proteome</keyword>
<sequence length="373" mass="42412">MPPKKKQKTGVEPAHEEEHEFLETRSKTPSGASGEGEEEGDDVAGGRKIADIPPYEYVCVYRPRFDCRLAVNNEEKGEENEDEDEEQTAFKVYRKTNDVLTNEKLFAPASDIPEWKWVMMMEGWKTYCEWRRRSNYCQPDYLQMYISNDFYGYGIQELLENLLIKFDAAIKEKTEEGRMAMWAVLSTTALWLTAGQGNDYMMTDDGARTAEVSALTGAALLTGLASIEESGELKADSKFLDLGIVITSFLLWAKDHEDYGIEDEAVAWREHAVAYFDRSGLAFDKGISGTEDLLKKFRGQSSSKPIEIIDLWGWTLKFVKYGILYATNGKIGGTNYDITKMTRKERASYAFDKTDPLKNFSAKDIQEGYLEIK</sequence>
<dbReference type="Proteomes" id="UP000799764">
    <property type="component" value="Unassembled WGS sequence"/>
</dbReference>
<dbReference type="AlphaFoldDB" id="A0A9P4UAX8"/>
<dbReference type="EMBL" id="MU001503">
    <property type="protein sequence ID" value="KAF2442733.1"/>
    <property type="molecule type" value="Genomic_DNA"/>
</dbReference>
<organism evidence="2 3">
    <name type="scientific">Karstenula rhodostoma CBS 690.94</name>
    <dbReference type="NCBI Taxonomy" id="1392251"/>
    <lineage>
        <taxon>Eukaryota</taxon>
        <taxon>Fungi</taxon>
        <taxon>Dikarya</taxon>
        <taxon>Ascomycota</taxon>
        <taxon>Pezizomycotina</taxon>
        <taxon>Dothideomycetes</taxon>
        <taxon>Pleosporomycetidae</taxon>
        <taxon>Pleosporales</taxon>
        <taxon>Massarineae</taxon>
        <taxon>Didymosphaeriaceae</taxon>
        <taxon>Karstenula</taxon>
    </lineage>
</organism>
<accession>A0A9P4UAX8</accession>
<proteinExistence type="predicted"/>
<protein>
    <submittedName>
        <fullName evidence="2">Uncharacterized protein</fullName>
    </submittedName>
</protein>
<evidence type="ECO:0000256" key="1">
    <source>
        <dbReference type="SAM" id="MobiDB-lite"/>
    </source>
</evidence>
<name>A0A9P4UAX8_9PLEO</name>
<comment type="caution">
    <text evidence="2">The sequence shown here is derived from an EMBL/GenBank/DDBJ whole genome shotgun (WGS) entry which is preliminary data.</text>
</comment>
<gene>
    <name evidence="2" type="ORF">P171DRAFT_522459</name>
</gene>
<feature type="compositionally biased region" description="Basic and acidic residues" evidence="1">
    <location>
        <begin position="13"/>
        <end position="26"/>
    </location>
</feature>
<evidence type="ECO:0000313" key="2">
    <source>
        <dbReference type="EMBL" id="KAF2442733.1"/>
    </source>
</evidence>
<reference evidence="2" key="1">
    <citation type="journal article" date="2020" name="Stud. Mycol.">
        <title>101 Dothideomycetes genomes: a test case for predicting lifestyles and emergence of pathogens.</title>
        <authorList>
            <person name="Haridas S."/>
            <person name="Albert R."/>
            <person name="Binder M."/>
            <person name="Bloem J."/>
            <person name="Labutti K."/>
            <person name="Salamov A."/>
            <person name="Andreopoulos B."/>
            <person name="Baker S."/>
            <person name="Barry K."/>
            <person name="Bills G."/>
            <person name="Bluhm B."/>
            <person name="Cannon C."/>
            <person name="Castanera R."/>
            <person name="Culley D."/>
            <person name="Daum C."/>
            <person name="Ezra D."/>
            <person name="Gonzalez J."/>
            <person name="Henrissat B."/>
            <person name="Kuo A."/>
            <person name="Liang C."/>
            <person name="Lipzen A."/>
            <person name="Lutzoni F."/>
            <person name="Magnuson J."/>
            <person name="Mondo S."/>
            <person name="Nolan M."/>
            <person name="Ohm R."/>
            <person name="Pangilinan J."/>
            <person name="Park H.-J."/>
            <person name="Ramirez L."/>
            <person name="Alfaro M."/>
            <person name="Sun H."/>
            <person name="Tritt A."/>
            <person name="Yoshinaga Y."/>
            <person name="Zwiers L.-H."/>
            <person name="Turgeon B."/>
            <person name="Goodwin S."/>
            <person name="Spatafora J."/>
            <person name="Crous P."/>
            <person name="Grigoriev I."/>
        </authorList>
    </citation>
    <scope>NUCLEOTIDE SEQUENCE</scope>
    <source>
        <strain evidence="2">CBS 690.94</strain>
    </source>
</reference>
<evidence type="ECO:0000313" key="3">
    <source>
        <dbReference type="Proteomes" id="UP000799764"/>
    </source>
</evidence>
<feature type="region of interest" description="Disordered" evidence="1">
    <location>
        <begin position="1"/>
        <end position="48"/>
    </location>
</feature>
<dbReference type="OrthoDB" id="10037289at2759"/>